<keyword evidence="5" id="KW-1185">Reference proteome</keyword>
<keyword evidence="2" id="KW-0472">Membrane</keyword>
<dbReference type="InterPro" id="IPR007730">
    <property type="entry name" value="SPOR-like_dom"/>
</dbReference>
<proteinExistence type="predicted"/>
<keyword evidence="2" id="KW-1133">Transmembrane helix</keyword>
<feature type="compositionally biased region" description="Low complexity" evidence="1">
    <location>
        <begin position="143"/>
        <end position="157"/>
    </location>
</feature>
<accession>A0A326RTN0</accession>
<gene>
    <name evidence="4" type="ORF">CLV31_10740</name>
</gene>
<dbReference type="EMBL" id="QKTX01000007">
    <property type="protein sequence ID" value="PZV83088.1"/>
    <property type="molecule type" value="Genomic_DNA"/>
</dbReference>
<evidence type="ECO:0000259" key="3">
    <source>
        <dbReference type="PROSITE" id="PS51724"/>
    </source>
</evidence>
<name>A0A326RTN0_9BACT</name>
<dbReference type="Pfam" id="PF05036">
    <property type="entry name" value="SPOR"/>
    <property type="match status" value="1"/>
</dbReference>
<evidence type="ECO:0000256" key="2">
    <source>
        <dbReference type="SAM" id="Phobius"/>
    </source>
</evidence>
<evidence type="ECO:0000256" key="1">
    <source>
        <dbReference type="SAM" id="MobiDB-lite"/>
    </source>
</evidence>
<sequence>MKMSAKDNGNRTWSDPKDYGLPFVEITPIKTQISLPKETQEVKEVVSIIPEIKSEIPLPQEQVGGSEEKPKADFVKAKEVPKINSEKKTKSNTWVWVVILLAVAVLAVIVWQLQLAQTNSNAAVVESQTKEVNSGLSGVSLKPEITPSEETIPPVNQDSITTINNSNPNISNPAETGTTIANTVSGSLIRIESKAEKVRYFIVVSSLPNEQLALEITAKFAGKSPELYLITPYESSPNYRVAIGKFDTWKAASDEVAKIKSQYTEDLWILNY</sequence>
<dbReference type="PROSITE" id="PS51724">
    <property type="entry name" value="SPOR"/>
    <property type="match status" value="1"/>
</dbReference>
<feature type="region of interest" description="Disordered" evidence="1">
    <location>
        <begin position="137"/>
        <end position="157"/>
    </location>
</feature>
<reference evidence="4 5" key="1">
    <citation type="submission" date="2018-06" db="EMBL/GenBank/DDBJ databases">
        <title>Genomic Encyclopedia of Archaeal and Bacterial Type Strains, Phase II (KMG-II): from individual species to whole genera.</title>
        <authorList>
            <person name="Goeker M."/>
        </authorList>
    </citation>
    <scope>NUCLEOTIDE SEQUENCE [LARGE SCALE GENOMIC DNA]</scope>
    <source>
        <strain evidence="4 5">T4</strain>
    </source>
</reference>
<dbReference type="AlphaFoldDB" id="A0A326RTN0"/>
<dbReference type="OrthoDB" id="982063at2"/>
<comment type="caution">
    <text evidence="4">The sequence shown here is derived from an EMBL/GenBank/DDBJ whole genome shotgun (WGS) entry which is preliminary data.</text>
</comment>
<organism evidence="4 5">
    <name type="scientific">Algoriphagus aquaeductus</name>
    <dbReference type="NCBI Taxonomy" id="475299"/>
    <lineage>
        <taxon>Bacteria</taxon>
        <taxon>Pseudomonadati</taxon>
        <taxon>Bacteroidota</taxon>
        <taxon>Cytophagia</taxon>
        <taxon>Cytophagales</taxon>
        <taxon>Cyclobacteriaceae</taxon>
        <taxon>Algoriphagus</taxon>
    </lineage>
</organism>
<keyword evidence="2" id="KW-0812">Transmembrane</keyword>
<dbReference type="GO" id="GO:0042834">
    <property type="term" value="F:peptidoglycan binding"/>
    <property type="evidence" value="ECO:0007669"/>
    <property type="project" value="InterPro"/>
</dbReference>
<protein>
    <submittedName>
        <fullName evidence="4">Sporulation related protein</fullName>
    </submittedName>
</protein>
<feature type="transmembrane region" description="Helical" evidence="2">
    <location>
        <begin position="94"/>
        <end position="113"/>
    </location>
</feature>
<dbReference type="InterPro" id="IPR036680">
    <property type="entry name" value="SPOR-like_sf"/>
</dbReference>
<evidence type="ECO:0000313" key="5">
    <source>
        <dbReference type="Proteomes" id="UP000248917"/>
    </source>
</evidence>
<feature type="domain" description="SPOR" evidence="3">
    <location>
        <begin position="194"/>
        <end position="272"/>
    </location>
</feature>
<dbReference type="Proteomes" id="UP000248917">
    <property type="component" value="Unassembled WGS sequence"/>
</dbReference>
<dbReference type="SUPFAM" id="SSF110997">
    <property type="entry name" value="Sporulation related repeat"/>
    <property type="match status" value="1"/>
</dbReference>
<evidence type="ECO:0000313" key="4">
    <source>
        <dbReference type="EMBL" id="PZV83088.1"/>
    </source>
</evidence>